<dbReference type="Proteomes" id="UP000623467">
    <property type="component" value="Unassembled WGS sequence"/>
</dbReference>
<evidence type="ECO:0000313" key="3">
    <source>
        <dbReference type="Proteomes" id="UP000623467"/>
    </source>
</evidence>
<feature type="chain" id="PRO_5034016941" evidence="1">
    <location>
        <begin position="18"/>
        <end position="187"/>
    </location>
</feature>
<proteinExistence type="predicted"/>
<name>A0A8H6Z817_9AGAR</name>
<keyword evidence="1" id="KW-0732">Signal</keyword>
<evidence type="ECO:0000256" key="1">
    <source>
        <dbReference type="SAM" id="SignalP"/>
    </source>
</evidence>
<sequence>MLSIWVSIAAFTHLIAASVLHAPPQVRVTVDPQTCVEEQKYIGVNDKTGVYSNACAQVVDACLAQNGTSIWSHQPCVAAATCQGTWSVITLNQCQNPNVLAAGDIPNLAFTIYTNIVGSCAPDGCPMTQQNYIDFIYGAMSAANVVDWPGSVNDVITQWWQPILDWTATGDTIPYTNFNDWLHWSNS</sequence>
<reference evidence="2" key="1">
    <citation type="submission" date="2020-05" db="EMBL/GenBank/DDBJ databases">
        <title>Mycena genomes resolve the evolution of fungal bioluminescence.</title>
        <authorList>
            <person name="Tsai I.J."/>
        </authorList>
    </citation>
    <scope>NUCLEOTIDE SEQUENCE</scope>
    <source>
        <strain evidence="2">160909Yilan</strain>
    </source>
</reference>
<comment type="caution">
    <text evidence="2">The sequence shown here is derived from an EMBL/GenBank/DDBJ whole genome shotgun (WGS) entry which is preliminary data.</text>
</comment>
<dbReference type="OrthoDB" id="2734890at2759"/>
<organism evidence="2 3">
    <name type="scientific">Mycena sanguinolenta</name>
    <dbReference type="NCBI Taxonomy" id="230812"/>
    <lineage>
        <taxon>Eukaryota</taxon>
        <taxon>Fungi</taxon>
        <taxon>Dikarya</taxon>
        <taxon>Basidiomycota</taxon>
        <taxon>Agaricomycotina</taxon>
        <taxon>Agaricomycetes</taxon>
        <taxon>Agaricomycetidae</taxon>
        <taxon>Agaricales</taxon>
        <taxon>Marasmiineae</taxon>
        <taxon>Mycenaceae</taxon>
        <taxon>Mycena</taxon>
    </lineage>
</organism>
<feature type="signal peptide" evidence="1">
    <location>
        <begin position="1"/>
        <end position="17"/>
    </location>
</feature>
<evidence type="ECO:0000313" key="2">
    <source>
        <dbReference type="EMBL" id="KAF7374018.1"/>
    </source>
</evidence>
<protein>
    <submittedName>
        <fullName evidence="2">Uncharacterized protein</fullName>
    </submittedName>
</protein>
<accession>A0A8H6Z817</accession>
<gene>
    <name evidence="2" type="ORF">MSAN_00282200</name>
</gene>
<keyword evidence="3" id="KW-1185">Reference proteome</keyword>
<dbReference type="EMBL" id="JACAZH010000002">
    <property type="protein sequence ID" value="KAF7374018.1"/>
    <property type="molecule type" value="Genomic_DNA"/>
</dbReference>
<dbReference type="AlphaFoldDB" id="A0A8H6Z817"/>